<name>A0A9Q1C0B3_HOLLE</name>
<accession>A0A9Q1C0B3</accession>
<feature type="chain" id="PRO_5040277667" evidence="4">
    <location>
        <begin position="22"/>
        <end position="136"/>
    </location>
</feature>
<organism evidence="6 7">
    <name type="scientific">Holothuria leucospilota</name>
    <name type="common">Black long sea cucumber</name>
    <name type="synonym">Mertensiothuria leucospilota</name>
    <dbReference type="NCBI Taxonomy" id="206669"/>
    <lineage>
        <taxon>Eukaryota</taxon>
        <taxon>Metazoa</taxon>
        <taxon>Echinodermata</taxon>
        <taxon>Eleutherozoa</taxon>
        <taxon>Echinozoa</taxon>
        <taxon>Holothuroidea</taxon>
        <taxon>Aspidochirotacea</taxon>
        <taxon>Aspidochirotida</taxon>
        <taxon>Holothuriidae</taxon>
        <taxon>Holothuria</taxon>
    </lineage>
</organism>
<sequence>MRLSVFIKFVCFVAFAHQTLSQVTPITVTTNSGDVRGERTPFVHSDYPEVDTTVDIFKGIPYAKPPVGDLRFAKPEPLDPWQGEYDATYHRPICWQIVENNITTSAQSEDCLHLNIYSPDVHIEVSSFLSLKGGGH</sequence>
<gene>
    <name evidence="6" type="ORF">HOLleu_19624</name>
</gene>
<dbReference type="PANTHER" id="PTHR43918:SF4">
    <property type="entry name" value="CARBOXYLIC ESTER HYDROLASE"/>
    <property type="match status" value="1"/>
</dbReference>
<dbReference type="InterPro" id="IPR050654">
    <property type="entry name" value="AChE-related_enzymes"/>
</dbReference>
<comment type="caution">
    <text evidence="6">The sequence shown here is derived from an EMBL/GenBank/DDBJ whole genome shotgun (WGS) entry which is preliminary data.</text>
</comment>
<feature type="signal peptide" evidence="4">
    <location>
        <begin position="1"/>
        <end position="21"/>
    </location>
</feature>
<dbReference type="OrthoDB" id="19653at2759"/>
<dbReference type="GO" id="GO:0005615">
    <property type="term" value="C:extracellular space"/>
    <property type="evidence" value="ECO:0007669"/>
    <property type="project" value="TreeGrafter"/>
</dbReference>
<reference evidence="6" key="1">
    <citation type="submission" date="2021-10" db="EMBL/GenBank/DDBJ databases">
        <title>Tropical sea cucumber genome reveals ecological adaptation and Cuvierian tubules defense mechanism.</title>
        <authorList>
            <person name="Chen T."/>
        </authorList>
    </citation>
    <scope>NUCLEOTIDE SEQUENCE</scope>
    <source>
        <strain evidence="6">Nanhai2018</strain>
        <tissue evidence="6">Muscle</tissue>
    </source>
</reference>
<keyword evidence="4" id="KW-0732">Signal</keyword>
<feature type="domain" description="Carboxylesterase type B" evidence="5">
    <location>
        <begin position="27"/>
        <end position="122"/>
    </location>
</feature>
<comment type="similarity">
    <text evidence="1">Belongs to the type-B carboxylesterase/lipase family.</text>
</comment>
<evidence type="ECO:0000313" key="7">
    <source>
        <dbReference type="Proteomes" id="UP001152320"/>
    </source>
</evidence>
<dbReference type="GO" id="GO:0006581">
    <property type="term" value="P:acetylcholine catabolic process"/>
    <property type="evidence" value="ECO:0007669"/>
    <property type="project" value="TreeGrafter"/>
</dbReference>
<evidence type="ECO:0000256" key="1">
    <source>
        <dbReference type="ARBA" id="ARBA00005964"/>
    </source>
</evidence>
<evidence type="ECO:0000256" key="2">
    <source>
        <dbReference type="ARBA" id="ARBA00022487"/>
    </source>
</evidence>
<dbReference type="PANTHER" id="PTHR43918">
    <property type="entry name" value="ACETYLCHOLINESTERASE"/>
    <property type="match status" value="1"/>
</dbReference>
<keyword evidence="3" id="KW-0378">Hydrolase</keyword>
<dbReference type="Gene3D" id="3.40.50.1820">
    <property type="entry name" value="alpha/beta hydrolase"/>
    <property type="match status" value="1"/>
</dbReference>
<keyword evidence="7" id="KW-1185">Reference proteome</keyword>
<dbReference type="SUPFAM" id="SSF53474">
    <property type="entry name" value="alpha/beta-Hydrolases"/>
    <property type="match status" value="1"/>
</dbReference>
<dbReference type="InterPro" id="IPR002018">
    <property type="entry name" value="CarbesteraseB"/>
</dbReference>
<dbReference type="InterPro" id="IPR029058">
    <property type="entry name" value="AB_hydrolase_fold"/>
</dbReference>
<dbReference type="EMBL" id="JAIZAY010000009">
    <property type="protein sequence ID" value="KAJ8035829.1"/>
    <property type="molecule type" value="Genomic_DNA"/>
</dbReference>
<keyword evidence="2" id="KW-0719">Serine esterase</keyword>
<evidence type="ECO:0000256" key="3">
    <source>
        <dbReference type="ARBA" id="ARBA00022801"/>
    </source>
</evidence>
<evidence type="ECO:0000256" key="4">
    <source>
        <dbReference type="SAM" id="SignalP"/>
    </source>
</evidence>
<dbReference type="Pfam" id="PF00135">
    <property type="entry name" value="COesterase"/>
    <property type="match status" value="1"/>
</dbReference>
<dbReference type="GO" id="GO:0005886">
    <property type="term" value="C:plasma membrane"/>
    <property type="evidence" value="ECO:0007669"/>
    <property type="project" value="TreeGrafter"/>
</dbReference>
<evidence type="ECO:0000259" key="5">
    <source>
        <dbReference type="Pfam" id="PF00135"/>
    </source>
</evidence>
<dbReference type="GO" id="GO:0003990">
    <property type="term" value="F:acetylcholinesterase activity"/>
    <property type="evidence" value="ECO:0007669"/>
    <property type="project" value="TreeGrafter"/>
</dbReference>
<evidence type="ECO:0000313" key="6">
    <source>
        <dbReference type="EMBL" id="KAJ8035829.1"/>
    </source>
</evidence>
<dbReference type="Proteomes" id="UP001152320">
    <property type="component" value="Chromosome 9"/>
</dbReference>
<dbReference type="GO" id="GO:0019695">
    <property type="term" value="P:choline metabolic process"/>
    <property type="evidence" value="ECO:0007669"/>
    <property type="project" value="TreeGrafter"/>
</dbReference>
<protein>
    <submittedName>
        <fullName evidence="6">Acetylcholinesterase</fullName>
    </submittedName>
</protein>
<proteinExistence type="inferred from homology"/>
<dbReference type="AlphaFoldDB" id="A0A9Q1C0B3"/>